<dbReference type="WBParaSite" id="SVE_1624500.1">
    <property type="protein sequence ID" value="SVE_1624500.1"/>
    <property type="gene ID" value="SVE_1624500"/>
</dbReference>
<organism evidence="1 2">
    <name type="scientific">Strongyloides venezuelensis</name>
    <name type="common">Threadworm</name>
    <dbReference type="NCBI Taxonomy" id="75913"/>
    <lineage>
        <taxon>Eukaryota</taxon>
        <taxon>Metazoa</taxon>
        <taxon>Ecdysozoa</taxon>
        <taxon>Nematoda</taxon>
        <taxon>Chromadorea</taxon>
        <taxon>Rhabditida</taxon>
        <taxon>Tylenchina</taxon>
        <taxon>Panagrolaimomorpha</taxon>
        <taxon>Strongyloidoidea</taxon>
        <taxon>Strongyloididae</taxon>
        <taxon>Strongyloides</taxon>
    </lineage>
</organism>
<evidence type="ECO:0000313" key="2">
    <source>
        <dbReference type="WBParaSite" id="SVE_1624500.1"/>
    </source>
</evidence>
<evidence type="ECO:0000313" key="1">
    <source>
        <dbReference type="Proteomes" id="UP000035680"/>
    </source>
</evidence>
<dbReference type="AlphaFoldDB" id="A0A0K0FV80"/>
<accession>A0A0K0FV80</accession>
<protein>
    <submittedName>
        <fullName evidence="2">Apple domain-containing protein</fullName>
    </submittedName>
</protein>
<name>A0A0K0FV80_STRVS</name>
<proteinExistence type="predicted"/>
<sequence length="228" mass="27617">MHYIRSLRESKYVGVFDWNEIIVLKNNQAKTIIEFLKNQEKNSYIAWSFESRRITLQHNNNVDSLEDVNFLYFENATIDITSFKRRAYQKNIYRAEFINRFHVYLIDKKIPSDKINLVRNEVAEIHHLRRMPDIEKKVNQTYTNILKEKGQILTNNFKFKLQKDPPITEQKTWNNYFNDITKNLENCRHHCFRESFSHEYCLCVSVEACLKYLNLTDKLDWITSNEYR</sequence>
<keyword evidence="1" id="KW-1185">Reference proteome</keyword>
<reference evidence="1" key="1">
    <citation type="submission" date="2014-07" db="EMBL/GenBank/DDBJ databases">
        <authorList>
            <person name="Martin A.A"/>
            <person name="De Silva N."/>
        </authorList>
    </citation>
    <scope>NUCLEOTIDE SEQUENCE</scope>
</reference>
<dbReference type="Proteomes" id="UP000035680">
    <property type="component" value="Unassembled WGS sequence"/>
</dbReference>
<reference evidence="2" key="2">
    <citation type="submission" date="2015-08" db="UniProtKB">
        <authorList>
            <consortium name="WormBaseParasite"/>
        </authorList>
    </citation>
    <scope>IDENTIFICATION</scope>
</reference>